<evidence type="ECO:0000256" key="6">
    <source>
        <dbReference type="SAM" id="SignalP"/>
    </source>
</evidence>
<keyword evidence="9" id="KW-1185">Reference proteome</keyword>
<dbReference type="GO" id="GO:0002250">
    <property type="term" value="P:adaptive immune response"/>
    <property type="evidence" value="ECO:0007669"/>
    <property type="project" value="UniProtKB-KW"/>
</dbReference>
<feature type="signal peptide" evidence="6">
    <location>
        <begin position="1"/>
        <end position="18"/>
    </location>
</feature>
<evidence type="ECO:0000256" key="1">
    <source>
        <dbReference type="ARBA" id="ARBA00022729"/>
    </source>
</evidence>
<dbReference type="Proteomes" id="UP001364617">
    <property type="component" value="Unassembled WGS sequence"/>
</dbReference>
<proteinExistence type="predicted"/>
<evidence type="ECO:0000256" key="5">
    <source>
        <dbReference type="ARBA" id="ARBA00043266"/>
    </source>
</evidence>
<dbReference type="PANTHER" id="PTHR19367:SF18">
    <property type="entry name" value="T CELL RECEPTOR ALPHA VARIABLE 16"/>
    <property type="match status" value="1"/>
</dbReference>
<evidence type="ECO:0000259" key="7">
    <source>
        <dbReference type="PROSITE" id="PS50835"/>
    </source>
</evidence>
<comment type="caution">
    <text evidence="8">The sequence shown here is derived from an EMBL/GenBank/DDBJ whole genome shotgun (WGS) entry which is preliminary data.</text>
</comment>
<keyword evidence="1 6" id="KW-0732">Signal</keyword>
<dbReference type="InterPro" id="IPR036179">
    <property type="entry name" value="Ig-like_dom_sf"/>
</dbReference>
<feature type="domain" description="Ig-like" evidence="7">
    <location>
        <begin position="1"/>
        <end position="129"/>
    </location>
</feature>
<organism evidence="8 9">
    <name type="scientific">Phoxinus phoxinus</name>
    <name type="common">Eurasian minnow</name>
    <dbReference type="NCBI Taxonomy" id="58324"/>
    <lineage>
        <taxon>Eukaryota</taxon>
        <taxon>Metazoa</taxon>
        <taxon>Chordata</taxon>
        <taxon>Craniata</taxon>
        <taxon>Vertebrata</taxon>
        <taxon>Euteleostomi</taxon>
        <taxon>Actinopterygii</taxon>
        <taxon>Neopterygii</taxon>
        <taxon>Teleostei</taxon>
        <taxon>Ostariophysi</taxon>
        <taxon>Cypriniformes</taxon>
        <taxon>Leuciscidae</taxon>
        <taxon>Phoxininae</taxon>
        <taxon>Phoxinus</taxon>
    </lineage>
</organism>
<dbReference type="PROSITE" id="PS50835">
    <property type="entry name" value="IG_LIKE"/>
    <property type="match status" value="1"/>
</dbReference>
<dbReference type="SMART" id="SM00409">
    <property type="entry name" value="IG"/>
    <property type="match status" value="1"/>
</dbReference>
<keyword evidence="5" id="KW-1279">T cell receptor</keyword>
<dbReference type="InterPro" id="IPR051287">
    <property type="entry name" value="TCR_variable_region"/>
</dbReference>
<sequence>MILHSVILLSALACVSFGDEITPDRSEEFSAVSSTVTLSCSYSSAYSLLWYRQYPGSAPQYLVLIIESVKETKPSEVDPRFSTKTRKEKEIKHVDLEISSAEVSDSAVYYCALRPTVTGNTSSLYKNLTQLKRHNYYAFY</sequence>
<keyword evidence="2" id="KW-1064">Adaptive immunity</keyword>
<evidence type="ECO:0000256" key="2">
    <source>
        <dbReference type="ARBA" id="ARBA00023130"/>
    </source>
</evidence>
<dbReference type="SUPFAM" id="SSF48726">
    <property type="entry name" value="Immunoglobulin"/>
    <property type="match status" value="1"/>
</dbReference>
<keyword evidence="5" id="KW-0391">Immunity</keyword>
<gene>
    <name evidence="8" type="ORF">R3I93_007392</name>
</gene>
<evidence type="ECO:0000256" key="3">
    <source>
        <dbReference type="ARBA" id="ARBA00023170"/>
    </source>
</evidence>
<dbReference type="EMBL" id="JAYKXH010000007">
    <property type="protein sequence ID" value="KAK7163328.1"/>
    <property type="molecule type" value="Genomic_DNA"/>
</dbReference>
<dbReference type="AlphaFoldDB" id="A0AAN9D8Y5"/>
<dbReference type="InterPro" id="IPR007110">
    <property type="entry name" value="Ig-like_dom"/>
</dbReference>
<evidence type="ECO:0000313" key="9">
    <source>
        <dbReference type="Proteomes" id="UP001364617"/>
    </source>
</evidence>
<name>A0AAN9D8Y5_9TELE</name>
<keyword evidence="3" id="KW-0675">Receptor</keyword>
<dbReference type="InterPro" id="IPR013106">
    <property type="entry name" value="Ig_V-set"/>
</dbReference>
<dbReference type="GO" id="GO:0042101">
    <property type="term" value="C:T cell receptor complex"/>
    <property type="evidence" value="ECO:0007669"/>
    <property type="project" value="UniProtKB-KW"/>
</dbReference>
<feature type="chain" id="PRO_5042890310" description="Ig-like domain-containing protein" evidence="6">
    <location>
        <begin position="19"/>
        <end position="140"/>
    </location>
</feature>
<keyword evidence="4" id="KW-0393">Immunoglobulin domain</keyword>
<evidence type="ECO:0000313" key="8">
    <source>
        <dbReference type="EMBL" id="KAK7163328.1"/>
    </source>
</evidence>
<dbReference type="InterPro" id="IPR013783">
    <property type="entry name" value="Ig-like_fold"/>
</dbReference>
<reference evidence="8 9" key="1">
    <citation type="submission" date="2024-02" db="EMBL/GenBank/DDBJ databases">
        <title>Chromosome-level genome assembly of the Eurasian Minnow (Phoxinus phoxinus).</title>
        <authorList>
            <person name="Oriowo T.O."/>
            <person name="Martin S."/>
            <person name="Stange M."/>
            <person name="Chrysostomakis Y."/>
            <person name="Brown T."/>
            <person name="Winkler S."/>
            <person name="Kukowka S."/>
            <person name="Myers E.W."/>
            <person name="Bohne A."/>
        </authorList>
    </citation>
    <scope>NUCLEOTIDE SEQUENCE [LARGE SCALE GENOMIC DNA]</scope>
    <source>
        <strain evidence="8">ZFMK-TIS-60720</strain>
        <tissue evidence="8">Whole Organism</tissue>
    </source>
</reference>
<evidence type="ECO:0000256" key="4">
    <source>
        <dbReference type="ARBA" id="ARBA00023319"/>
    </source>
</evidence>
<protein>
    <recommendedName>
        <fullName evidence="7">Ig-like domain-containing protein</fullName>
    </recommendedName>
</protein>
<dbReference type="SMART" id="SM00406">
    <property type="entry name" value="IGv"/>
    <property type="match status" value="1"/>
</dbReference>
<accession>A0AAN9D8Y5</accession>
<dbReference type="InterPro" id="IPR003599">
    <property type="entry name" value="Ig_sub"/>
</dbReference>
<dbReference type="PANTHER" id="PTHR19367">
    <property type="entry name" value="T-CELL RECEPTOR ALPHA CHAIN V REGION"/>
    <property type="match status" value="1"/>
</dbReference>
<dbReference type="Pfam" id="PF07686">
    <property type="entry name" value="V-set"/>
    <property type="match status" value="1"/>
</dbReference>
<dbReference type="Gene3D" id="2.60.40.10">
    <property type="entry name" value="Immunoglobulins"/>
    <property type="match status" value="1"/>
</dbReference>